<dbReference type="EMBL" id="AWSJ01000189">
    <property type="protein sequence ID" value="ERI08815.1"/>
    <property type="molecule type" value="Genomic_DNA"/>
</dbReference>
<protein>
    <submittedName>
        <fullName evidence="1">Uncharacterized protein</fullName>
    </submittedName>
</protein>
<keyword evidence="2" id="KW-1185">Reference proteome</keyword>
<dbReference type="Proteomes" id="UP000016511">
    <property type="component" value="Unassembled WGS sequence"/>
</dbReference>
<comment type="caution">
    <text evidence="1">The sequence shown here is derived from an EMBL/GenBank/DDBJ whole genome shotgun (WGS) entry which is preliminary data.</text>
</comment>
<dbReference type="HOGENOM" id="CLU_2986472_0_0_9"/>
<dbReference type="AlphaFoldDB" id="U1X1I1"/>
<name>U1X1I1_ANEAE</name>
<sequence>MTGFFISLTIGCRRLPCQQVYDHRPYLSLPSFDYLTDPLSIFYMGSAVSKHKKKIGI</sequence>
<proteinExistence type="predicted"/>
<gene>
    <name evidence="1" type="ORF">HMPREF0083_03097</name>
</gene>
<evidence type="ECO:0000313" key="2">
    <source>
        <dbReference type="Proteomes" id="UP000016511"/>
    </source>
</evidence>
<accession>U1X1I1</accession>
<organism evidence="1 2">
    <name type="scientific">Aneurinibacillus aneurinilyticus ATCC 12856</name>
    <dbReference type="NCBI Taxonomy" id="649747"/>
    <lineage>
        <taxon>Bacteria</taxon>
        <taxon>Bacillati</taxon>
        <taxon>Bacillota</taxon>
        <taxon>Bacilli</taxon>
        <taxon>Bacillales</taxon>
        <taxon>Paenibacillaceae</taxon>
        <taxon>Aneurinibacillus group</taxon>
        <taxon>Aneurinibacillus</taxon>
    </lineage>
</organism>
<evidence type="ECO:0000313" key="1">
    <source>
        <dbReference type="EMBL" id="ERI08815.1"/>
    </source>
</evidence>
<reference evidence="1 2" key="1">
    <citation type="submission" date="2013-08" db="EMBL/GenBank/DDBJ databases">
        <authorList>
            <person name="Weinstock G."/>
            <person name="Sodergren E."/>
            <person name="Wylie T."/>
            <person name="Fulton L."/>
            <person name="Fulton R."/>
            <person name="Fronick C."/>
            <person name="O'Laughlin M."/>
            <person name="Godfrey J."/>
            <person name="Miner T."/>
            <person name="Herter B."/>
            <person name="Appelbaum E."/>
            <person name="Cordes M."/>
            <person name="Lek S."/>
            <person name="Wollam A."/>
            <person name="Pepin K.H."/>
            <person name="Palsikar V.B."/>
            <person name="Mitreva M."/>
            <person name="Wilson R.K."/>
        </authorList>
    </citation>
    <scope>NUCLEOTIDE SEQUENCE [LARGE SCALE GENOMIC DNA]</scope>
    <source>
        <strain evidence="1 2">ATCC 12856</strain>
    </source>
</reference>
<dbReference type="STRING" id="649747.HMPREF0083_03097"/>